<dbReference type="InterPro" id="IPR018936">
    <property type="entry name" value="PI3/4_kinase_CS"/>
</dbReference>
<dbReference type="Gene3D" id="2.60.40.150">
    <property type="entry name" value="C2 domain"/>
    <property type="match status" value="1"/>
</dbReference>
<dbReference type="InterPro" id="IPR016024">
    <property type="entry name" value="ARM-type_fold"/>
</dbReference>
<evidence type="ECO:0000256" key="7">
    <source>
        <dbReference type="ARBA" id="ARBA00023985"/>
    </source>
</evidence>
<dbReference type="GO" id="GO:0005524">
    <property type="term" value="F:ATP binding"/>
    <property type="evidence" value="ECO:0007669"/>
    <property type="project" value="UniProtKB-UniRule"/>
</dbReference>
<dbReference type="SMART" id="SM00145">
    <property type="entry name" value="PI3Ka"/>
    <property type="match status" value="1"/>
</dbReference>
<dbReference type="InterPro" id="IPR001263">
    <property type="entry name" value="PI3K_accessory_dom"/>
</dbReference>
<feature type="domain" description="PI3K/PI4K catalytic" evidence="11">
    <location>
        <begin position="637"/>
        <end position="903"/>
    </location>
</feature>
<feature type="region of interest" description="Disordered" evidence="10">
    <location>
        <begin position="442"/>
        <end position="474"/>
    </location>
</feature>
<feature type="compositionally biased region" description="Polar residues" evidence="10">
    <location>
        <begin position="442"/>
        <end position="458"/>
    </location>
</feature>
<keyword evidence="4 8" id="KW-0547">Nucleotide-binding</keyword>
<evidence type="ECO:0000256" key="2">
    <source>
        <dbReference type="ARBA" id="ARBA00019787"/>
    </source>
</evidence>
<dbReference type="Pfam" id="PF00454">
    <property type="entry name" value="PI3_PI4_kinase"/>
    <property type="match status" value="1"/>
</dbReference>
<comment type="catalytic activity">
    <reaction evidence="7">
        <text>a 1,2-diacyl-sn-glycero-3-phospho-(1D-myo-inositol) + ATP = a 1,2-diacyl-sn-glycero-3-phospho-(1D-myo-inositol-3-phosphate) + ADP + H(+)</text>
        <dbReference type="Rhea" id="RHEA:12709"/>
        <dbReference type="ChEBI" id="CHEBI:15378"/>
        <dbReference type="ChEBI" id="CHEBI:30616"/>
        <dbReference type="ChEBI" id="CHEBI:57880"/>
        <dbReference type="ChEBI" id="CHEBI:58088"/>
        <dbReference type="ChEBI" id="CHEBI:456216"/>
        <dbReference type="EC" id="2.7.1.137"/>
    </reaction>
    <physiologicalReaction direction="left-to-right" evidence="7">
        <dbReference type="Rhea" id="RHEA:12710"/>
    </physiologicalReaction>
</comment>
<dbReference type="VEuPathDB" id="VectorBase:CSON011221"/>
<gene>
    <name evidence="14" type="primary">CSON011221</name>
</gene>
<evidence type="ECO:0000256" key="1">
    <source>
        <dbReference type="ARBA" id="ARBA00012073"/>
    </source>
</evidence>
<feature type="domain" description="C2 PI3K-type" evidence="13">
    <location>
        <begin position="39"/>
        <end position="195"/>
    </location>
</feature>
<dbReference type="GO" id="GO:0034272">
    <property type="term" value="C:phosphatidylinositol 3-kinase complex, class III, type II"/>
    <property type="evidence" value="ECO:0007669"/>
    <property type="project" value="TreeGrafter"/>
</dbReference>
<dbReference type="OMA" id="LHKFAQY"/>
<dbReference type="PROSITE" id="PS50290">
    <property type="entry name" value="PI3_4_KINASE_3"/>
    <property type="match status" value="1"/>
</dbReference>
<keyword evidence="5 8" id="KW-0418">Kinase</keyword>
<organism evidence="14">
    <name type="scientific">Culicoides sonorensis</name>
    <name type="common">Biting midge</name>
    <dbReference type="NCBI Taxonomy" id="179676"/>
    <lineage>
        <taxon>Eukaryota</taxon>
        <taxon>Metazoa</taxon>
        <taxon>Ecdysozoa</taxon>
        <taxon>Arthropoda</taxon>
        <taxon>Hexapoda</taxon>
        <taxon>Insecta</taxon>
        <taxon>Pterygota</taxon>
        <taxon>Neoptera</taxon>
        <taxon>Endopterygota</taxon>
        <taxon>Diptera</taxon>
        <taxon>Nematocera</taxon>
        <taxon>Chironomoidea</taxon>
        <taxon>Ceratopogonidae</taxon>
        <taxon>Ceratopogoninae</taxon>
        <taxon>Culicoides</taxon>
        <taxon>Monoculicoides</taxon>
    </lineage>
</organism>
<dbReference type="AlphaFoldDB" id="A0A336M345"/>
<evidence type="ECO:0000259" key="11">
    <source>
        <dbReference type="PROSITE" id="PS50290"/>
    </source>
</evidence>
<proteinExistence type="inferred from homology"/>
<name>A0A336M345_CULSO</name>
<keyword evidence="6 8" id="KW-0067">ATP-binding</keyword>
<dbReference type="InterPro" id="IPR036940">
    <property type="entry name" value="PI3/4_kinase_cat_sf"/>
</dbReference>
<dbReference type="SMART" id="SM00146">
    <property type="entry name" value="PI3Kc"/>
    <property type="match status" value="1"/>
</dbReference>
<dbReference type="CDD" id="cd00896">
    <property type="entry name" value="PI3Kc_III"/>
    <property type="match status" value="1"/>
</dbReference>
<dbReference type="CDD" id="cd00870">
    <property type="entry name" value="PI3Ka_III"/>
    <property type="match status" value="1"/>
</dbReference>
<evidence type="ECO:0000259" key="13">
    <source>
        <dbReference type="PROSITE" id="PS51547"/>
    </source>
</evidence>
<dbReference type="PROSITE" id="PS00915">
    <property type="entry name" value="PI3_4_KINASE_1"/>
    <property type="match status" value="1"/>
</dbReference>
<dbReference type="PANTHER" id="PTHR10048">
    <property type="entry name" value="PHOSPHATIDYLINOSITOL KINASE"/>
    <property type="match status" value="1"/>
</dbReference>
<dbReference type="Pfam" id="PF00792">
    <property type="entry name" value="PI3K_C2"/>
    <property type="match status" value="1"/>
</dbReference>
<evidence type="ECO:0000256" key="4">
    <source>
        <dbReference type="ARBA" id="ARBA00022741"/>
    </source>
</evidence>
<dbReference type="InterPro" id="IPR057756">
    <property type="entry name" value="PI3-kinase_type3/VPS34_cat"/>
</dbReference>
<reference evidence="14" key="1">
    <citation type="submission" date="2018-07" db="EMBL/GenBank/DDBJ databases">
        <authorList>
            <person name="Quirk P.G."/>
            <person name="Krulwich T.A."/>
        </authorList>
    </citation>
    <scope>NUCLEOTIDE SEQUENCE</scope>
</reference>
<comment type="similarity">
    <text evidence="8 9">Belongs to the PI3/PI4-kinase family.</text>
</comment>
<dbReference type="GO" id="GO:0034271">
    <property type="term" value="C:phosphatidylinositol 3-kinase complex, class III, type I"/>
    <property type="evidence" value="ECO:0007669"/>
    <property type="project" value="TreeGrafter"/>
</dbReference>
<dbReference type="Gene3D" id="3.30.1010.10">
    <property type="entry name" value="Phosphatidylinositol 3-kinase Catalytic Subunit, Chain A, domain 4"/>
    <property type="match status" value="1"/>
</dbReference>
<accession>A0A336M345</accession>
<feature type="domain" description="PIK helical" evidence="12">
    <location>
        <begin position="290"/>
        <end position="551"/>
    </location>
</feature>
<dbReference type="GO" id="GO:0048015">
    <property type="term" value="P:phosphatidylinositol-mediated signaling"/>
    <property type="evidence" value="ECO:0007669"/>
    <property type="project" value="TreeGrafter"/>
</dbReference>
<evidence type="ECO:0000256" key="10">
    <source>
        <dbReference type="SAM" id="MobiDB-lite"/>
    </source>
</evidence>
<dbReference type="CDD" id="cd08397">
    <property type="entry name" value="C2_PI3K_class_III"/>
    <property type="match status" value="1"/>
</dbReference>
<dbReference type="GO" id="GO:0005777">
    <property type="term" value="C:peroxisome"/>
    <property type="evidence" value="ECO:0007669"/>
    <property type="project" value="TreeGrafter"/>
</dbReference>
<dbReference type="InterPro" id="IPR008290">
    <property type="entry name" value="PI3K_Vps34"/>
</dbReference>
<dbReference type="EMBL" id="UFQT01000481">
    <property type="protein sequence ID" value="SSX24686.1"/>
    <property type="molecule type" value="Genomic_DNA"/>
</dbReference>
<dbReference type="InterPro" id="IPR015433">
    <property type="entry name" value="PI3/4_kinase"/>
</dbReference>
<dbReference type="PROSITE" id="PS00916">
    <property type="entry name" value="PI3_4_KINASE_2"/>
    <property type="match status" value="1"/>
</dbReference>
<dbReference type="GO" id="GO:0000407">
    <property type="term" value="C:phagophore assembly site"/>
    <property type="evidence" value="ECO:0007669"/>
    <property type="project" value="TreeGrafter"/>
</dbReference>
<dbReference type="GO" id="GO:0000045">
    <property type="term" value="P:autophagosome assembly"/>
    <property type="evidence" value="ECO:0007669"/>
    <property type="project" value="TreeGrafter"/>
</dbReference>
<evidence type="ECO:0000256" key="8">
    <source>
        <dbReference type="PIRNR" id="PIRNR000587"/>
    </source>
</evidence>
<dbReference type="InterPro" id="IPR002420">
    <property type="entry name" value="PI3K-type_C2_dom"/>
</dbReference>
<dbReference type="FunFam" id="3.30.1010.10:FF:000002">
    <property type="entry name" value="Phosphatidylinositol 3-kinase catalytic subunit type 3"/>
    <property type="match status" value="1"/>
</dbReference>
<dbReference type="SMART" id="SM00142">
    <property type="entry name" value="PI3K_C2"/>
    <property type="match status" value="1"/>
</dbReference>
<dbReference type="SUPFAM" id="SSF48371">
    <property type="entry name" value="ARM repeat"/>
    <property type="match status" value="1"/>
</dbReference>
<dbReference type="SUPFAM" id="SSF49562">
    <property type="entry name" value="C2 domain (Calcium/lipid-binding domain, CaLB)"/>
    <property type="match status" value="1"/>
</dbReference>
<sequence>MESFDKVDEKFHYVYSCSLEKRIPIKVGTLEGVQQKPSFEKLLEDPLLRFSGLYAETDEGKCASFMIRLQVYNNGKSLGLPIQTSYRAFTTRWSWNEWVTLPVHFSDLPRTAVLALTILDCAGPGKTTVVGGTTISFFGRNGVFRQGLFDLRVWPNVEADGNVPSSTPGKGHDSAKHQMQRLAKLAKMHRNGQIPKVDWLDRLTFREIELINQNEKQQSDYLYLMIEFPTIEMSDKPYTIVYYEPDGDMRIQYVTKPKLVTVPDSEILLDNLVEVKHHRLARATRFVPSDKDAKPTAEQRNKLDNIILHYPPTQSLSSEEQDLLWKYRFYLKREKKALIKFLKCINWEIESGTSAEVKQALDIMVQWTPMDVEDALELLTPAFKHPTVRRYAITRLNQAPDDDLLLYLLQLVQALKYESFESILNKDKEILKSIDDNACDQMSESTSVSDKMTSSQHGSIEGRHTPASLLDEAPPSVFPVDTGSSSIVSDISITRSSDLQTVPSDLASFLIQRACRNSNLANYLYWFLSIECEPQDISRKQDDRVRAMYVAVKETFMKTLHDNHFNIYKNLKEQQFLIDELVNLVQKVTKESGNRQRKIEKFQSLLANWDSSSNFKFINFSPRPLPLNPEIYVKGILPQKATLFKSALMPSKMTFMTVDNREYVAIFKHGDDLRQDQLILQMITLMDKLLQKEKVDLKLTPYRVLATSSKHGLVQFIDSVTVAEVLKTDGTIQNFFRKHHPDENGPNGIAREVMDTYIRSCAGYCVITYILGVGDRHLDNLLLTTSGKLFHIDFGYILGRDPKPLPPPMKLSKEMVEGMGGIQSEFYNEFKKQCYTAFLHLRRHANVMLNLFSLMIDASVPDIALEPDKAVKKVEDNLQLGLSDEEAVQHLQQLLDISVSAVMPAVMDFFHRTAQIMRN</sequence>
<dbReference type="EC" id="2.7.1.137" evidence="1 8"/>
<dbReference type="GO" id="GO:0016303">
    <property type="term" value="F:1-phosphatidylinositol-3-kinase activity"/>
    <property type="evidence" value="ECO:0007669"/>
    <property type="project" value="UniProtKB-UniRule"/>
</dbReference>
<evidence type="ECO:0000256" key="9">
    <source>
        <dbReference type="PROSITE-ProRule" id="PRU00880"/>
    </source>
</evidence>
<dbReference type="PROSITE" id="PS51547">
    <property type="entry name" value="C2_PI3K"/>
    <property type="match status" value="1"/>
</dbReference>
<evidence type="ECO:0000313" key="14">
    <source>
        <dbReference type="EMBL" id="SSX24686.1"/>
    </source>
</evidence>
<evidence type="ECO:0000256" key="3">
    <source>
        <dbReference type="ARBA" id="ARBA00022679"/>
    </source>
</evidence>
<dbReference type="Pfam" id="PF00613">
    <property type="entry name" value="PI3Ka"/>
    <property type="match status" value="1"/>
</dbReference>
<evidence type="ECO:0000256" key="6">
    <source>
        <dbReference type="ARBA" id="ARBA00022840"/>
    </source>
</evidence>
<dbReference type="PIRSF" id="PIRSF000587">
    <property type="entry name" value="PI3K_Vps34"/>
    <property type="match status" value="1"/>
</dbReference>
<dbReference type="PANTHER" id="PTHR10048:SF7">
    <property type="entry name" value="PHOSPHATIDYLINOSITOL 3-KINASE CATALYTIC SUBUNIT TYPE 3"/>
    <property type="match status" value="1"/>
</dbReference>
<keyword evidence="3 8" id="KW-0808">Transferase</keyword>
<dbReference type="InterPro" id="IPR042236">
    <property type="entry name" value="PI3K_accessory_sf"/>
</dbReference>
<dbReference type="Gene3D" id="1.10.1070.11">
    <property type="entry name" value="Phosphatidylinositol 3-/4-kinase, catalytic domain"/>
    <property type="match status" value="1"/>
</dbReference>
<protein>
    <recommendedName>
        <fullName evidence="2 8">Phosphatidylinositol 3-kinase catalytic subunit type 3</fullName>
        <ecNumber evidence="1 8">2.7.1.137</ecNumber>
    </recommendedName>
</protein>
<dbReference type="InterPro" id="IPR035892">
    <property type="entry name" value="C2_domain_sf"/>
</dbReference>
<dbReference type="SUPFAM" id="SSF56112">
    <property type="entry name" value="Protein kinase-like (PK-like)"/>
    <property type="match status" value="1"/>
</dbReference>
<dbReference type="InterPro" id="IPR000403">
    <property type="entry name" value="PI3/4_kinase_cat_dom"/>
</dbReference>
<dbReference type="InterPro" id="IPR011009">
    <property type="entry name" value="Kinase-like_dom_sf"/>
</dbReference>
<evidence type="ECO:0000259" key="12">
    <source>
        <dbReference type="PROSITE" id="PS51545"/>
    </source>
</evidence>
<dbReference type="GO" id="GO:0005768">
    <property type="term" value="C:endosome"/>
    <property type="evidence" value="ECO:0007669"/>
    <property type="project" value="TreeGrafter"/>
</dbReference>
<dbReference type="Gene3D" id="1.25.40.70">
    <property type="entry name" value="Phosphatidylinositol 3-kinase, accessory domain (PIK)"/>
    <property type="match status" value="1"/>
</dbReference>
<dbReference type="FunFam" id="1.10.1070.11:FF:000002">
    <property type="entry name" value="Phosphatidylinositol 3-kinase catalytic subunit type 3"/>
    <property type="match status" value="1"/>
</dbReference>
<dbReference type="GO" id="GO:0006897">
    <property type="term" value="P:endocytosis"/>
    <property type="evidence" value="ECO:0007669"/>
    <property type="project" value="TreeGrafter"/>
</dbReference>
<evidence type="ECO:0000256" key="5">
    <source>
        <dbReference type="ARBA" id="ARBA00022777"/>
    </source>
</evidence>
<dbReference type="PROSITE" id="PS51545">
    <property type="entry name" value="PIK_HELICAL"/>
    <property type="match status" value="1"/>
</dbReference>